<protein>
    <submittedName>
        <fullName evidence="2">Uncharacterized protein</fullName>
    </submittedName>
</protein>
<gene>
    <name evidence="2" type="ORF">SteCoe_28013</name>
</gene>
<evidence type="ECO:0000313" key="2">
    <source>
        <dbReference type="EMBL" id="OMJ73328.1"/>
    </source>
</evidence>
<dbReference type="PANTHER" id="PTHR45521">
    <property type="entry name" value="TSET COMPLEX MEMBER TSTF"/>
    <property type="match status" value="1"/>
</dbReference>
<dbReference type="PANTHER" id="PTHR45521:SF2">
    <property type="entry name" value="TRANSDUCIN_WD40 REPEAT-LIKE SUPERFAMILY PROTEIN"/>
    <property type="match status" value="1"/>
</dbReference>
<dbReference type="InterPro" id="IPR036322">
    <property type="entry name" value="WD40_repeat_dom_sf"/>
</dbReference>
<organism evidence="2 3">
    <name type="scientific">Stentor coeruleus</name>
    <dbReference type="NCBI Taxonomy" id="5963"/>
    <lineage>
        <taxon>Eukaryota</taxon>
        <taxon>Sar</taxon>
        <taxon>Alveolata</taxon>
        <taxon>Ciliophora</taxon>
        <taxon>Postciliodesmatophora</taxon>
        <taxon>Heterotrichea</taxon>
        <taxon>Heterotrichida</taxon>
        <taxon>Stentoridae</taxon>
        <taxon>Stentor</taxon>
    </lineage>
</organism>
<evidence type="ECO:0000256" key="1">
    <source>
        <dbReference type="PROSITE-ProRule" id="PRU00221"/>
    </source>
</evidence>
<dbReference type="EMBL" id="MPUH01000830">
    <property type="protein sequence ID" value="OMJ73328.1"/>
    <property type="molecule type" value="Genomic_DNA"/>
</dbReference>
<dbReference type="SUPFAM" id="SSF50978">
    <property type="entry name" value="WD40 repeat-like"/>
    <property type="match status" value="1"/>
</dbReference>
<keyword evidence="3" id="KW-1185">Reference proteome</keyword>
<name>A0A1R2B971_9CILI</name>
<dbReference type="PROSITE" id="PS50082">
    <property type="entry name" value="WD_REPEATS_2"/>
    <property type="match status" value="1"/>
</dbReference>
<dbReference type="InterPro" id="IPR053290">
    <property type="entry name" value="TSET_complex_member"/>
</dbReference>
<dbReference type="SMART" id="SM00320">
    <property type="entry name" value="WD40"/>
    <property type="match status" value="4"/>
</dbReference>
<sequence>MKISKIDVSLGFFMPASYKIIDSECHPVNPWVAVLEDDRNAYLWDYSLKSVLLSLSPKDLDEKDAGGILKNVRFLDPHILRWKWLKSQDLTIEAFQGKGKKKYWMIVVMEYKILFVDYRTSEKKTLHQSAFENKCISCIEFIDSSYLAVGFTDGSIRLFDIEDWEMVKIFPRGTHTKAITHLISYSKNLSQRSLLISAGSDGVIAVWNVDTCTHIPAFLIPSGSDSAHSRTINTISLNLDLAQLCCVGSDKVVSIWNITNSTLVHKYKNLKDPQRKKILGGCFFSHPVLTPTTAILHSGTSSVWYFETLMYSYPKESQCLSLLTEIPGIKILTVKVHPLQPYLIFVTCEEGVYTVYYERALNLPFAFSQLFTSQIKPSQCLGESHFLYYYQQESLYSLIFGIQGQVITQSCQLATRAMGSKIQMKISPTGRYLSVLSAATGLFDIYSVDINPTKTPDRIKSGYSTHLVWAVASDRFACICPLNEDDTTGSFASIVCKILLCVYEINNGKVCLIFRGDGMPQPQALFGGNALAVSQQNEGSTVFLSWESLMPISKAIPRPIDIYWSENCCVLSYKNDFYVYVYKETLRFMFKINHSIRTAIWSFSVFFYSTDKDIYWLMPCLKNPYLIASHFTENSFDNEFNIKEDKVNEKVSRKPQEYCSLVGIFQGQLLVISSSFKMMSIPIKSVFLRFCMLVSSGIVAEAMPLTAKMQDNLHPLAAKVLEFVGFPNESLEITGLPYYNLVKIAARNQIPIAIKPEILDYKNKIRKLVQNNKDNMDFLMSLYMILYNGGLYDLALLVAITVKSEELISKTICGSDMKGRYEFRQKKLGL</sequence>
<dbReference type="Proteomes" id="UP000187209">
    <property type="component" value="Unassembled WGS sequence"/>
</dbReference>
<dbReference type="OrthoDB" id="284659at2759"/>
<accession>A0A1R2B971</accession>
<dbReference type="InterPro" id="IPR001680">
    <property type="entry name" value="WD40_rpt"/>
</dbReference>
<dbReference type="AlphaFoldDB" id="A0A1R2B971"/>
<dbReference type="Gene3D" id="2.130.10.10">
    <property type="entry name" value="YVTN repeat-like/Quinoprotein amine dehydrogenase"/>
    <property type="match status" value="1"/>
</dbReference>
<keyword evidence="1" id="KW-0853">WD repeat</keyword>
<dbReference type="InterPro" id="IPR015943">
    <property type="entry name" value="WD40/YVTN_repeat-like_dom_sf"/>
</dbReference>
<proteinExistence type="predicted"/>
<feature type="repeat" description="WD" evidence="1">
    <location>
        <begin position="225"/>
        <end position="266"/>
    </location>
</feature>
<comment type="caution">
    <text evidence="2">The sequence shown here is derived from an EMBL/GenBank/DDBJ whole genome shotgun (WGS) entry which is preliminary data.</text>
</comment>
<reference evidence="2 3" key="1">
    <citation type="submission" date="2016-11" db="EMBL/GenBank/DDBJ databases">
        <title>The macronuclear genome of Stentor coeruleus: a giant cell with tiny introns.</title>
        <authorList>
            <person name="Slabodnick M."/>
            <person name="Ruby J.G."/>
            <person name="Reiff S.B."/>
            <person name="Swart E.C."/>
            <person name="Gosai S."/>
            <person name="Prabakaran S."/>
            <person name="Witkowska E."/>
            <person name="Larue G.E."/>
            <person name="Fisher S."/>
            <person name="Freeman R.M."/>
            <person name="Gunawardena J."/>
            <person name="Chu W."/>
            <person name="Stover N.A."/>
            <person name="Gregory B.D."/>
            <person name="Nowacki M."/>
            <person name="Derisi J."/>
            <person name="Roy S.W."/>
            <person name="Marshall W.F."/>
            <person name="Sood P."/>
        </authorList>
    </citation>
    <scope>NUCLEOTIDE SEQUENCE [LARGE SCALE GENOMIC DNA]</scope>
    <source>
        <strain evidence="2">WM001</strain>
    </source>
</reference>
<evidence type="ECO:0000313" key="3">
    <source>
        <dbReference type="Proteomes" id="UP000187209"/>
    </source>
</evidence>